<evidence type="ECO:0000256" key="2">
    <source>
        <dbReference type="RuleBase" id="RU363015"/>
    </source>
</evidence>
<comment type="catalytic activity">
    <reaction evidence="2">
        <text>N(6)-(dimethylallyl)adenosine 5'-phosphate + H2O = N(6)-dimethylallyladenine + D-ribose 5-phosphate</text>
        <dbReference type="Rhea" id="RHEA:48560"/>
        <dbReference type="ChEBI" id="CHEBI:15377"/>
        <dbReference type="ChEBI" id="CHEBI:17660"/>
        <dbReference type="ChEBI" id="CHEBI:57526"/>
        <dbReference type="ChEBI" id="CHEBI:78346"/>
        <dbReference type="EC" id="3.2.2.n1"/>
    </reaction>
</comment>
<reference evidence="4" key="1">
    <citation type="journal article" date="2019" name="Int. J. Syst. Evol. Microbiol.">
        <title>The Global Catalogue of Microorganisms (GCM) 10K type strain sequencing project: providing services to taxonomists for standard genome sequencing and annotation.</title>
        <authorList>
            <consortium name="The Broad Institute Genomics Platform"/>
            <consortium name="The Broad Institute Genome Sequencing Center for Infectious Disease"/>
            <person name="Wu L."/>
            <person name="Ma J."/>
        </authorList>
    </citation>
    <scope>NUCLEOTIDE SEQUENCE [LARGE SCALE GENOMIC DNA]</scope>
    <source>
        <strain evidence="4">CCUG 49018</strain>
    </source>
</reference>
<accession>A0ABW3VRP3</accession>
<comment type="catalytic activity">
    <reaction evidence="2">
        <text>9-ribosyl-trans-zeatin 5'-phosphate + H2O = trans-zeatin + D-ribose 5-phosphate</text>
        <dbReference type="Rhea" id="RHEA:48564"/>
        <dbReference type="ChEBI" id="CHEBI:15377"/>
        <dbReference type="ChEBI" id="CHEBI:16522"/>
        <dbReference type="ChEBI" id="CHEBI:78346"/>
        <dbReference type="ChEBI" id="CHEBI:87947"/>
        <dbReference type="EC" id="3.2.2.n1"/>
    </reaction>
</comment>
<evidence type="ECO:0000256" key="1">
    <source>
        <dbReference type="ARBA" id="ARBA00006763"/>
    </source>
</evidence>
<keyword evidence="2" id="KW-0203">Cytokinin biosynthesis</keyword>
<dbReference type="Pfam" id="PF03641">
    <property type="entry name" value="Lysine_decarbox"/>
    <property type="match status" value="1"/>
</dbReference>
<dbReference type="EMBL" id="JBHTMB010000313">
    <property type="protein sequence ID" value="MFD1237912.1"/>
    <property type="molecule type" value="Genomic_DNA"/>
</dbReference>
<dbReference type="PANTHER" id="PTHR31223:SF70">
    <property type="entry name" value="LOG FAMILY PROTEIN YJL055W"/>
    <property type="match status" value="1"/>
</dbReference>
<proteinExistence type="inferred from homology"/>
<comment type="caution">
    <text evidence="3">The sequence shown here is derived from an EMBL/GenBank/DDBJ whole genome shotgun (WGS) entry which is preliminary data.</text>
</comment>
<dbReference type="InterPro" id="IPR005269">
    <property type="entry name" value="LOG"/>
</dbReference>
<keyword evidence="2" id="KW-0378">Hydrolase</keyword>
<dbReference type="InterPro" id="IPR031100">
    <property type="entry name" value="LOG_fam"/>
</dbReference>
<dbReference type="Gene3D" id="3.40.50.450">
    <property type="match status" value="1"/>
</dbReference>
<evidence type="ECO:0000313" key="4">
    <source>
        <dbReference type="Proteomes" id="UP001597182"/>
    </source>
</evidence>
<sequence length="194" mass="20967">MVAINSLCVFCGSNTGRDSGYVHAARELGRLLAKERVTLVYGGASVGTMGVLADAVLDAGGSAIGVIPEHQVGEEMAHTGLTELHVVESMHERKAKMVELADGFVALPGGLGTLEEFAEALTWSQLGLHTKPTGLLNTARYYQKFLEFLDHAVGEGFIRPADRSLVLDGVEPETLLDALRRWEPLDGQRWKPVE</sequence>
<organism evidence="3 4">
    <name type="scientific">Pseudonocardia benzenivorans</name>
    <dbReference type="NCBI Taxonomy" id="228005"/>
    <lineage>
        <taxon>Bacteria</taxon>
        <taxon>Bacillati</taxon>
        <taxon>Actinomycetota</taxon>
        <taxon>Actinomycetes</taxon>
        <taxon>Pseudonocardiales</taxon>
        <taxon>Pseudonocardiaceae</taxon>
        <taxon>Pseudonocardia</taxon>
    </lineage>
</organism>
<dbReference type="RefSeq" id="WP_013674328.1">
    <property type="nucleotide sequence ID" value="NZ_BAABKS010000018.1"/>
</dbReference>
<keyword evidence="4" id="KW-1185">Reference proteome</keyword>
<dbReference type="NCBIfam" id="TIGR00730">
    <property type="entry name" value="Rossman fold protein, TIGR00730 family"/>
    <property type="match status" value="1"/>
</dbReference>
<dbReference type="Proteomes" id="UP001597182">
    <property type="component" value="Unassembled WGS sequence"/>
</dbReference>
<dbReference type="SUPFAM" id="SSF102405">
    <property type="entry name" value="MCP/YpsA-like"/>
    <property type="match status" value="1"/>
</dbReference>
<name>A0ABW3VRP3_9PSEU</name>
<gene>
    <name evidence="3" type="ORF">ACFQ34_31900</name>
</gene>
<dbReference type="PANTHER" id="PTHR31223">
    <property type="entry name" value="LOG FAMILY PROTEIN YJL055W"/>
    <property type="match status" value="1"/>
</dbReference>
<dbReference type="EC" id="3.2.2.n1" evidence="2"/>
<comment type="similarity">
    <text evidence="1 2">Belongs to the LOG family.</text>
</comment>
<protein>
    <recommendedName>
        <fullName evidence="2">Cytokinin riboside 5'-monophosphate phosphoribohydrolase</fullName>
        <ecNumber evidence="2">3.2.2.n1</ecNumber>
    </recommendedName>
</protein>
<evidence type="ECO:0000313" key="3">
    <source>
        <dbReference type="EMBL" id="MFD1237912.1"/>
    </source>
</evidence>